<reference evidence="8" key="1">
    <citation type="submission" date="2016-10" db="EMBL/GenBank/DDBJ databases">
        <title>Genome sequence of Streptomyces mangrovisoli MUSC 149.</title>
        <authorList>
            <person name="Lee L.-H."/>
            <person name="Ser H.-L."/>
        </authorList>
    </citation>
    <scope>NUCLEOTIDE SEQUENCE [LARGE SCALE GENOMIC DNA]</scope>
    <source>
        <strain evidence="8">MUSC 149</strain>
    </source>
</reference>
<keyword evidence="2" id="KW-1003">Cell membrane</keyword>
<evidence type="ECO:0000313" key="8">
    <source>
        <dbReference type="EMBL" id="OIJ68266.1"/>
    </source>
</evidence>
<feature type="region of interest" description="Disordered" evidence="6">
    <location>
        <begin position="416"/>
        <end position="451"/>
    </location>
</feature>
<comment type="subcellular location">
    <subcellularLocation>
        <location evidence="1">Cell membrane</location>
    </subcellularLocation>
</comment>
<dbReference type="PANTHER" id="PTHR22913">
    <property type="entry name" value="HYALURONAN SYNTHASE"/>
    <property type="match status" value="1"/>
</dbReference>
<keyword evidence="9" id="KW-1185">Reference proteome</keyword>
<evidence type="ECO:0000256" key="3">
    <source>
        <dbReference type="ARBA" id="ARBA00022676"/>
    </source>
</evidence>
<gene>
    <name evidence="8" type="ORF">WN71_008765</name>
</gene>
<dbReference type="STRING" id="1428628.WN71_008765"/>
<evidence type="ECO:0000313" key="9">
    <source>
        <dbReference type="Proteomes" id="UP000034196"/>
    </source>
</evidence>
<dbReference type="Gene3D" id="3.90.550.10">
    <property type="entry name" value="Spore Coat Polysaccharide Biosynthesis Protein SpsA, Chain A"/>
    <property type="match status" value="1"/>
</dbReference>
<keyword evidence="7" id="KW-0812">Transmembrane</keyword>
<feature type="transmembrane region" description="Helical" evidence="7">
    <location>
        <begin position="38"/>
        <end position="56"/>
    </location>
</feature>
<evidence type="ECO:0000256" key="2">
    <source>
        <dbReference type="ARBA" id="ARBA00022475"/>
    </source>
</evidence>
<dbReference type="Proteomes" id="UP000034196">
    <property type="component" value="Unassembled WGS sequence"/>
</dbReference>
<proteinExistence type="predicted"/>
<dbReference type="GO" id="GO:0005886">
    <property type="term" value="C:plasma membrane"/>
    <property type="evidence" value="ECO:0007669"/>
    <property type="project" value="UniProtKB-SubCell"/>
</dbReference>
<organism evidence="8 9">
    <name type="scientific">Streptomyces mangrovisoli</name>
    <dbReference type="NCBI Taxonomy" id="1428628"/>
    <lineage>
        <taxon>Bacteria</taxon>
        <taxon>Bacillati</taxon>
        <taxon>Actinomycetota</taxon>
        <taxon>Actinomycetes</taxon>
        <taxon>Kitasatosporales</taxon>
        <taxon>Streptomycetaceae</taxon>
        <taxon>Streptomyces</taxon>
    </lineage>
</organism>
<dbReference type="InterPro" id="IPR029044">
    <property type="entry name" value="Nucleotide-diphossugar_trans"/>
</dbReference>
<keyword evidence="5 7" id="KW-0472">Membrane</keyword>
<dbReference type="PANTHER" id="PTHR22913:SF12">
    <property type="entry name" value="MANNURONAN SYNTHASE"/>
    <property type="match status" value="1"/>
</dbReference>
<keyword evidence="7" id="KW-1133">Transmembrane helix</keyword>
<evidence type="ECO:0000256" key="4">
    <source>
        <dbReference type="ARBA" id="ARBA00022679"/>
    </source>
</evidence>
<dbReference type="GO" id="GO:0085029">
    <property type="term" value="P:extracellular matrix assembly"/>
    <property type="evidence" value="ECO:0007669"/>
    <property type="project" value="TreeGrafter"/>
</dbReference>
<dbReference type="GO" id="GO:0050501">
    <property type="term" value="F:hyaluronan synthase activity"/>
    <property type="evidence" value="ECO:0007669"/>
    <property type="project" value="UniProtKB-EC"/>
</dbReference>
<feature type="transmembrane region" description="Helical" evidence="7">
    <location>
        <begin position="296"/>
        <end position="317"/>
    </location>
</feature>
<evidence type="ECO:0000256" key="7">
    <source>
        <dbReference type="SAM" id="Phobius"/>
    </source>
</evidence>
<feature type="transmembrane region" description="Helical" evidence="7">
    <location>
        <begin position="323"/>
        <end position="355"/>
    </location>
</feature>
<evidence type="ECO:0008006" key="10">
    <source>
        <dbReference type="Google" id="ProtNLM"/>
    </source>
</evidence>
<protein>
    <recommendedName>
        <fullName evidence="10">Glycosyl transferase</fullName>
    </recommendedName>
</protein>
<sequence length="451" mass="49985">MHRNAASRSALVVCVLGVIGLLGWAARCWLVINPHERPFLTAVYLVNAALVTYFVAASQINRRHGRGPVAPGRVVAIVPVYEEEPELLEATIAALLRQTRPVDEIHVVDDGSVRHPVRPFDDPRVVLHRQNNAGKRRAQAHVLARLRPEDWDFVMTVDSDSVVEDTALEHLLRAMSQPRVMAATGLVMTRNHDHNLLTRLMDLNVGTSCLIDRASRSVFGVVETTSGALSLYRAPILFDNVRDYVNSGTAGDDRRLTMYALLRGQVIAVHDARVHSAMPTTIRATFQQRVRWGKSAWAALPFAVTNLAWRQLIAPLAGSVKWLFLPALAAIVITGAFSGAPSLYLWTIGCSYLLMRYMETSQYVMQRPGMTLPARLWRLLWATPAEGLVTLLLLYPAKYWAVVRIRHWGWHTRGDAHAGARRSDYGPTGATPRQSADDDSAQGEPAPALTP</sequence>
<evidence type="ECO:0000256" key="1">
    <source>
        <dbReference type="ARBA" id="ARBA00004236"/>
    </source>
</evidence>
<evidence type="ECO:0000256" key="6">
    <source>
        <dbReference type="SAM" id="MobiDB-lite"/>
    </source>
</evidence>
<name>A0A1J4P228_9ACTN</name>
<keyword evidence="3" id="KW-0328">Glycosyltransferase</keyword>
<comment type="caution">
    <text evidence="8">The sequence shown here is derived from an EMBL/GenBank/DDBJ whole genome shotgun (WGS) entry which is preliminary data.</text>
</comment>
<dbReference type="SUPFAM" id="SSF53448">
    <property type="entry name" value="Nucleotide-diphospho-sugar transferases"/>
    <property type="match status" value="1"/>
</dbReference>
<keyword evidence="4" id="KW-0808">Transferase</keyword>
<dbReference type="AlphaFoldDB" id="A0A1J4P228"/>
<dbReference type="RefSeq" id="WP_052743224.1">
    <property type="nucleotide sequence ID" value="NZ_LAVA02000017.1"/>
</dbReference>
<dbReference type="CDD" id="cd06423">
    <property type="entry name" value="CESA_like"/>
    <property type="match status" value="1"/>
</dbReference>
<dbReference type="GO" id="GO:0030213">
    <property type="term" value="P:hyaluronan biosynthetic process"/>
    <property type="evidence" value="ECO:0007669"/>
    <property type="project" value="TreeGrafter"/>
</dbReference>
<dbReference type="Pfam" id="PF13641">
    <property type="entry name" value="Glyco_tranf_2_3"/>
    <property type="match status" value="1"/>
</dbReference>
<dbReference type="OrthoDB" id="9810303at2"/>
<dbReference type="EMBL" id="LAVA02000017">
    <property type="protein sequence ID" value="OIJ68266.1"/>
    <property type="molecule type" value="Genomic_DNA"/>
</dbReference>
<accession>A0A1J4P228</accession>
<evidence type="ECO:0000256" key="5">
    <source>
        <dbReference type="ARBA" id="ARBA00023136"/>
    </source>
</evidence>